<evidence type="ECO:0000256" key="5">
    <source>
        <dbReference type="ARBA" id="ARBA00022741"/>
    </source>
</evidence>
<keyword evidence="5" id="KW-0547">Nucleotide-binding</keyword>
<dbReference type="PANTHER" id="PTHR43472">
    <property type="entry name" value="PHOSPHORIBOSYLAMINE--GLYCINE LIGASE"/>
    <property type="match status" value="1"/>
</dbReference>
<evidence type="ECO:0000256" key="3">
    <source>
        <dbReference type="ARBA" id="ARBA00022598"/>
    </source>
</evidence>
<reference evidence="13" key="1">
    <citation type="submission" date="2018-06" db="EMBL/GenBank/DDBJ databases">
        <authorList>
            <person name="Zhirakovskaya E."/>
        </authorList>
    </citation>
    <scope>NUCLEOTIDE SEQUENCE</scope>
</reference>
<dbReference type="AlphaFoldDB" id="A0A3B0U392"/>
<dbReference type="Gene3D" id="3.90.600.10">
    <property type="entry name" value="Phosphoribosylglycinamide synthetase, C-terminal domain"/>
    <property type="match status" value="1"/>
</dbReference>
<dbReference type="HAMAP" id="MF_00138">
    <property type="entry name" value="GARS"/>
    <property type="match status" value="1"/>
</dbReference>
<dbReference type="InterPro" id="IPR016185">
    <property type="entry name" value="PreATP-grasp_dom_sf"/>
</dbReference>
<dbReference type="GO" id="GO:0005524">
    <property type="term" value="F:ATP binding"/>
    <property type="evidence" value="ECO:0007669"/>
    <property type="project" value="UniProtKB-KW"/>
</dbReference>
<dbReference type="SMART" id="SM01209">
    <property type="entry name" value="GARS_A"/>
    <property type="match status" value="1"/>
</dbReference>
<keyword evidence="6" id="KW-0658">Purine biosynthesis</keyword>
<evidence type="ECO:0000256" key="1">
    <source>
        <dbReference type="ARBA" id="ARBA00005174"/>
    </source>
</evidence>
<dbReference type="PROSITE" id="PS50975">
    <property type="entry name" value="ATP_GRASP"/>
    <property type="match status" value="1"/>
</dbReference>
<evidence type="ECO:0000256" key="4">
    <source>
        <dbReference type="ARBA" id="ARBA00022723"/>
    </source>
</evidence>
<dbReference type="InterPro" id="IPR020559">
    <property type="entry name" value="PRibGlycinamide_synth_CS"/>
</dbReference>
<dbReference type="InterPro" id="IPR020561">
    <property type="entry name" value="PRibGlycinamid_synth_ATP-grasp"/>
</dbReference>
<dbReference type="GO" id="GO:0006189">
    <property type="term" value="P:'de novo' IMP biosynthetic process"/>
    <property type="evidence" value="ECO:0007669"/>
    <property type="project" value="UniProtKB-UniPathway"/>
</dbReference>
<dbReference type="GO" id="GO:0004637">
    <property type="term" value="F:phosphoribosylamine-glycine ligase activity"/>
    <property type="evidence" value="ECO:0007669"/>
    <property type="project" value="UniProtKB-EC"/>
</dbReference>
<dbReference type="UniPathway" id="UPA00074">
    <property type="reaction ID" value="UER00125"/>
</dbReference>
<dbReference type="Pfam" id="PF02844">
    <property type="entry name" value="GARS_N"/>
    <property type="match status" value="1"/>
</dbReference>
<dbReference type="InterPro" id="IPR011054">
    <property type="entry name" value="Rudment_hybrid_motif"/>
</dbReference>
<name>A0A3B0U392_9ZZZZ</name>
<dbReference type="SUPFAM" id="SSF52440">
    <property type="entry name" value="PreATP-grasp domain"/>
    <property type="match status" value="1"/>
</dbReference>
<comment type="similarity">
    <text evidence="9">Belongs to the GARS family.</text>
</comment>
<dbReference type="Gene3D" id="3.30.1490.20">
    <property type="entry name" value="ATP-grasp fold, A domain"/>
    <property type="match status" value="1"/>
</dbReference>
<evidence type="ECO:0000259" key="12">
    <source>
        <dbReference type="PROSITE" id="PS50975"/>
    </source>
</evidence>
<dbReference type="InterPro" id="IPR020560">
    <property type="entry name" value="PRibGlycinamide_synth_C-dom"/>
</dbReference>
<dbReference type="Gene3D" id="3.30.470.20">
    <property type="entry name" value="ATP-grasp fold, B domain"/>
    <property type="match status" value="1"/>
</dbReference>
<organism evidence="13">
    <name type="scientific">hydrothermal vent metagenome</name>
    <dbReference type="NCBI Taxonomy" id="652676"/>
    <lineage>
        <taxon>unclassified sequences</taxon>
        <taxon>metagenomes</taxon>
        <taxon>ecological metagenomes</taxon>
    </lineage>
</organism>
<dbReference type="EMBL" id="UOEN01000438">
    <property type="protein sequence ID" value="VAW18899.1"/>
    <property type="molecule type" value="Genomic_DNA"/>
</dbReference>
<evidence type="ECO:0000256" key="10">
    <source>
        <dbReference type="ARBA" id="ARBA00042242"/>
    </source>
</evidence>
<keyword evidence="7" id="KW-0067">ATP-binding</keyword>
<dbReference type="FunFam" id="3.90.600.10:FF:000001">
    <property type="entry name" value="Trifunctional purine biosynthetic protein adenosine-3"/>
    <property type="match status" value="1"/>
</dbReference>
<dbReference type="Pfam" id="PF01071">
    <property type="entry name" value="GARS_A"/>
    <property type="match status" value="1"/>
</dbReference>
<keyword evidence="3 13" id="KW-0436">Ligase</keyword>
<evidence type="ECO:0000256" key="11">
    <source>
        <dbReference type="ARBA" id="ARBA00042864"/>
    </source>
</evidence>
<comment type="pathway">
    <text evidence="1">Purine metabolism; IMP biosynthesis via de novo pathway; N(1)-(5-phospho-D-ribosyl)glycinamide from 5-phospho-alpha-D-ribose 1-diphosphate: step 2/2.</text>
</comment>
<dbReference type="InterPro" id="IPR020562">
    <property type="entry name" value="PRibGlycinamide_synth_N"/>
</dbReference>
<feature type="domain" description="ATP-grasp" evidence="12">
    <location>
        <begin position="107"/>
        <end position="313"/>
    </location>
</feature>
<dbReference type="SUPFAM" id="SSF51246">
    <property type="entry name" value="Rudiment single hybrid motif"/>
    <property type="match status" value="1"/>
</dbReference>
<evidence type="ECO:0000256" key="6">
    <source>
        <dbReference type="ARBA" id="ARBA00022755"/>
    </source>
</evidence>
<dbReference type="SUPFAM" id="SSF56059">
    <property type="entry name" value="Glutathione synthetase ATP-binding domain-like"/>
    <property type="match status" value="1"/>
</dbReference>
<dbReference type="FunFam" id="3.30.470.20:FF:000018">
    <property type="entry name" value="Trifunctional purine biosynthetic protein adenosine-3"/>
    <property type="match status" value="1"/>
</dbReference>
<keyword evidence="4" id="KW-0479">Metal-binding</keyword>
<dbReference type="PANTHER" id="PTHR43472:SF1">
    <property type="entry name" value="PHOSPHORIBOSYLAMINE--GLYCINE LIGASE, CHLOROPLASTIC"/>
    <property type="match status" value="1"/>
</dbReference>
<protein>
    <recommendedName>
        <fullName evidence="2">phosphoribosylamine--glycine ligase</fullName>
        <ecNumber evidence="2">6.3.4.13</ecNumber>
    </recommendedName>
    <alternativeName>
        <fullName evidence="10">Glycinamide ribonucleotide synthetase</fullName>
    </alternativeName>
    <alternativeName>
        <fullName evidence="11">Phosphoribosylglycinamide synthetase</fullName>
    </alternativeName>
</protein>
<evidence type="ECO:0000256" key="8">
    <source>
        <dbReference type="ARBA" id="ARBA00023211"/>
    </source>
</evidence>
<dbReference type="Gene3D" id="3.40.50.20">
    <property type="match status" value="1"/>
</dbReference>
<dbReference type="PROSITE" id="PS00184">
    <property type="entry name" value="GARS"/>
    <property type="match status" value="1"/>
</dbReference>
<accession>A0A3B0U392</accession>
<dbReference type="NCBIfam" id="TIGR00877">
    <property type="entry name" value="purD"/>
    <property type="match status" value="1"/>
</dbReference>
<dbReference type="SMART" id="SM01210">
    <property type="entry name" value="GARS_C"/>
    <property type="match status" value="1"/>
</dbReference>
<proteinExistence type="inferred from homology"/>
<evidence type="ECO:0000256" key="7">
    <source>
        <dbReference type="ARBA" id="ARBA00022840"/>
    </source>
</evidence>
<dbReference type="InterPro" id="IPR013815">
    <property type="entry name" value="ATP_grasp_subdomain_1"/>
</dbReference>
<dbReference type="GO" id="GO:0046872">
    <property type="term" value="F:metal ion binding"/>
    <property type="evidence" value="ECO:0007669"/>
    <property type="project" value="UniProtKB-KW"/>
</dbReference>
<dbReference type="GO" id="GO:0009113">
    <property type="term" value="P:purine nucleobase biosynthetic process"/>
    <property type="evidence" value="ECO:0007669"/>
    <property type="project" value="InterPro"/>
</dbReference>
<dbReference type="InterPro" id="IPR011761">
    <property type="entry name" value="ATP-grasp"/>
</dbReference>
<dbReference type="InterPro" id="IPR000115">
    <property type="entry name" value="PRibGlycinamide_synth"/>
</dbReference>
<keyword evidence="8" id="KW-0464">Manganese</keyword>
<evidence type="ECO:0000256" key="2">
    <source>
        <dbReference type="ARBA" id="ARBA00013255"/>
    </source>
</evidence>
<dbReference type="FunFam" id="3.40.50.20:FF:000006">
    <property type="entry name" value="Phosphoribosylamine--glycine ligase, chloroplastic"/>
    <property type="match status" value="1"/>
</dbReference>
<dbReference type="Pfam" id="PF02843">
    <property type="entry name" value="GARS_C"/>
    <property type="match status" value="1"/>
</dbReference>
<evidence type="ECO:0000256" key="9">
    <source>
        <dbReference type="ARBA" id="ARBA00038345"/>
    </source>
</evidence>
<evidence type="ECO:0000313" key="13">
    <source>
        <dbReference type="EMBL" id="VAW18899.1"/>
    </source>
</evidence>
<sequence length="434" mass="47462">MNILVIGSGGREHALAWKIKESPRVKKLYCAPGNGGISQIATCVDIKADDIDSLLNFAKDNKIDMTIVGPEVPLVEGIVDIFEKEGLKIFGPNKMAAQLEGSKIFSKEFMKECNIPTPNFKCFDDIVLAKEYLKNSDFPLVIKADGLAAGKGVIICKDLDEGNKALDKILGDKIFKEAGSRVIVEDCLEGEEVSILAVSDGHDYLILDTSQDHKRIFDDDQGPNTGGMGAYSPSPSVNQEMMNEIERSVIEPTIRGMKRGGAPFKGVLYAGIMLTDRGPYVLEYNVRFGDPEAQAVLPRMKNDLVDLLYACCNDQIKKIKLEWDSRDCVCVVISSGGYPGEYETGLEIKGLDQAAKQKDTVVFHAGTKEKDGKILTSGGRVLGVTSLGEGIDKAIKNSYEAVEAISFDRCFFRRDIGSKALSKMVQTPPSIEQR</sequence>
<gene>
    <name evidence="13" type="ORF">MNBD_BACTEROID05-644</name>
</gene>
<dbReference type="InterPro" id="IPR037123">
    <property type="entry name" value="PRibGlycinamide_synth_C_sf"/>
</dbReference>
<dbReference type="EC" id="6.3.4.13" evidence="2"/>